<dbReference type="InterPro" id="IPR036291">
    <property type="entry name" value="NAD(P)-bd_dom_sf"/>
</dbReference>
<reference evidence="2 3" key="1">
    <citation type="submission" date="2021-08" db="EMBL/GenBank/DDBJ databases">
        <authorList>
            <person name="Zhang D."/>
            <person name="Zhang A."/>
            <person name="Wang L."/>
        </authorList>
    </citation>
    <scope>NUCLEOTIDE SEQUENCE [LARGE SCALE GENOMIC DNA]</scope>
    <source>
        <strain evidence="2 3">WL0086</strain>
    </source>
</reference>
<name>A0ABZ1CAS0_9BACT</name>
<sequence length="332" mass="37009">MPFTSRGPNYAGRRVLITGGLGFIGSNLARALVRQGARVTIVDSLIPEYGGNRRNLHGIASKVTVNISDVRDRHAMPVFVKDQDVLFNLAGQTSHMDSMTDPDTDLEINARAQLSILEACRHHNPDLRIVFASTRQLYGKPQYLPVDEKHPLNPVDVNGINKLAGEHYHLLYHQVYGLKTSVLRLTNTIGPRMRIRDARQTFLGIWIRQALKGEPFEVWGGDQLRDFSYVDDAVSAFLLCGASSAADGRVFNVGGCAPIDLKDLADQLVALVPGSSYRQRRFPAARKAIDIGHYYADDSALRETLDWAPRTNLKTALQRTVSFFQRELAHYA</sequence>
<dbReference type="Gene3D" id="3.40.50.720">
    <property type="entry name" value="NAD(P)-binding Rossmann-like Domain"/>
    <property type="match status" value="1"/>
</dbReference>
<evidence type="ECO:0000259" key="1">
    <source>
        <dbReference type="Pfam" id="PF01370"/>
    </source>
</evidence>
<evidence type="ECO:0000313" key="2">
    <source>
        <dbReference type="EMBL" id="WRQ88402.1"/>
    </source>
</evidence>
<reference evidence="2 3" key="2">
    <citation type="submission" date="2023-12" db="EMBL/GenBank/DDBJ databases">
        <title>Description of an unclassified Opitutus bacterium of Verrucomicrobiota.</title>
        <authorList>
            <person name="Zhang D.-F."/>
        </authorList>
    </citation>
    <scope>NUCLEOTIDE SEQUENCE [LARGE SCALE GENOMIC DNA]</scope>
    <source>
        <strain evidence="2 3">WL0086</strain>
    </source>
</reference>
<dbReference type="PANTHER" id="PTHR43245">
    <property type="entry name" value="BIFUNCTIONAL POLYMYXIN RESISTANCE PROTEIN ARNA"/>
    <property type="match status" value="1"/>
</dbReference>
<evidence type="ECO:0000313" key="3">
    <source>
        <dbReference type="Proteomes" id="UP000738431"/>
    </source>
</evidence>
<dbReference type="EMBL" id="CP139781">
    <property type="protein sequence ID" value="WRQ88402.1"/>
    <property type="molecule type" value="Genomic_DNA"/>
</dbReference>
<feature type="domain" description="NAD-dependent epimerase/dehydratase" evidence="1">
    <location>
        <begin position="15"/>
        <end position="254"/>
    </location>
</feature>
<dbReference type="Pfam" id="PF01370">
    <property type="entry name" value="Epimerase"/>
    <property type="match status" value="1"/>
</dbReference>
<dbReference type="InterPro" id="IPR001509">
    <property type="entry name" value="Epimerase_deHydtase"/>
</dbReference>
<gene>
    <name evidence="2" type="ORF">K1X11_003235</name>
</gene>
<organism evidence="2 3">
    <name type="scientific">Actomonas aquatica</name>
    <dbReference type="NCBI Taxonomy" id="2866162"/>
    <lineage>
        <taxon>Bacteria</taxon>
        <taxon>Pseudomonadati</taxon>
        <taxon>Verrucomicrobiota</taxon>
        <taxon>Opitutia</taxon>
        <taxon>Opitutales</taxon>
        <taxon>Opitutaceae</taxon>
        <taxon>Actomonas</taxon>
    </lineage>
</organism>
<accession>A0ABZ1CAS0</accession>
<dbReference type="PANTHER" id="PTHR43245:SF13">
    <property type="entry name" value="UDP-D-APIOSE_UDP-D-XYLOSE SYNTHASE 2"/>
    <property type="match status" value="1"/>
</dbReference>
<dbReference type="InterPro" id="IPR050177">
    <property type="entry name" value="Lipid_A_modif_metabolic_enz"/>
</dbReference>
<dbReference type="SUPFAM" id="SSF51735">
    <property type="entry name" value="NAD(P)-binding Rossmann-fold domains"/>
    <property type="match status" value="1"/>
</dbReference>
<dbReference type="Proteomes" id="UP000738431">
    <property type="component" value="Chromosome"/>
</dbReference>
<proteinExistence type="predicted"/>
<keyword evidence="3" id="KW-1185">Reference proteome</keyword>
<dbReference type="PRINTS" id="PR01713">
    <property type="entry name" value="NUCEPIMERASE"/>
</dbReference>
<protein>
    <submittedName>
        <fullName evidence="2">NAD-dependent epimerase/dehydratase family protein</fullName>
    </submittedName>
</protein>
<dbReference type="Gene3D" id="3.90.25.10">
    <property type="entry name" value="UDP-galactose 4-epimerase, domain 1"/>
    <property type="match status" value="1"/>
</dbReference>
<dbReference type="RefSeq" id="WP_221032516.1">
    <property type="nucleotide sequence ID" value="NZ_CP139781.1"/>
</dbReference>